<dbReference type="RefSeq" id="WP_151095987.1">
    <property type="nucleotide sequence ID" value="NZ_VYXQ01000034.1"/>
</dbReference>
<dbReference type="EMBL" id="VYXQ01000034">
    <property type="protein sequence ID" value="KAA9354290.1"/>
    <property type="molecule type" value="Genomic_DNA"/>
</dbReference>
<keyword evidence="2" id="KW-1185">Reference proteome</keyword>
<dbReference type="AlphaFoldDB" id="A0A5N1JKA3"/>
<evidence type="ECO:0000313" key="1">
    <source>
        <dbReference type="EMBL" id="KAA9354290.1"/>
    </source>
</evidence>
<evidence type="ECO:0000313" key="2">
    <source>
        <dbReference type="Proteomes" id="UP000327108"/>
    </source>
</evidence>
<proteinExistence type="predicted"/>
<organism evidence="1 2">
    <name type="scientific">Ochrobactrum quorumnocens</name>
    <dbReference type="NCBI Taxonomy" id="271865"/>
    <lineage>
        <taxon>Bacteria</taxon>
        <taxon>Pseudomonadati</taxon>
        <taxon>Pseudomonadota</taxon>
        <taxon>Alphaproteobacteria</taxon>
        <taxon>Hyphomicrobiales</taxon>
        <taxon>Brucellaceae</taxon>
        <taxon>Brucella/Ochrobactrum group</taxon>
        <taxon>Ochrobactrum</taxon>
    </lineage>
</organism>
<name>A0A5N1JKA3_9HYPH</name>
<comment type="caution">
    <text evidence="1">The sequence shown here is derived from an EMBL/GenBank/DDBJ whole genome shotgun (WGS) entry which is preliminary data.</text>
</comment>
<sequence length="189" mass="21831">MKKIVLILSLALLPLFSGVLLLTGVETTHREHRTDYSFFIKQQPSRQVFFENPIVCGECDVEIYERLPLSRLEEIQSFCRHRFGLDNLRMCHAIFAEEQRQAHTPTQDLDAIEQVAARFLNNSNIENGTNFLFPSINDKTVVKECARPLSAKWREDADQKKRVVVNCEETNQPAPENRWSVTLSVVNDR</sequence>
<protein>
    <submittedName>
        <fullName evidence="1">Uncharacterized protein</fullName>
    </submittedName>
</protein>
<gene>
    <name evidence="1" type="ORF">F3W84_22525</name>
</gene>
<reference evidence="1 2" key="1">
    <citation type="submission" date="2019-09" db="EMBL/GenBank/DDBJ databases">
        <title>Biological control of the noxious weed angled onion (Allium triquetrum) thwarted by endophytic bacteria in Victoria, Australia.</title>
        <authorList>
            <person name="Tehranchian P."/>
            <person name="Adair R.J."/>
            <person name="Van T.H."/>
            <person name="Morrison P.D."/>
            <person name="Williams H."/>
            <person name="Lawrie A.C."/>
        </authorList>
    </citation>
    <scope>NUCLEOTIDE SEQUENCE [LARGE SCALE GENOMIC DNA]</scope>
    <source>
        <strain evidence="1 2">RPTAtOch1</strain>
    </source>
</reference>
<accession>A0A5N1JKA3</accession>
<dbReference type="Proteomes" id="UP000327108">
    <property type="component" value="Unassembled WGS sequence"/>
</dbReference>